<dbReference type="Proteomes" id="UP000316612">
    <property type="component" value="Unassembled WGS sequence"/>
</dbReference>
<dbReference type="RefSeq" id="WP_141365771.1">
    <property type="nucleotide sequence ID" value="NZ_BAAAJL010000010.1"/>
</dbReference>
<dbReference type="InterPro" id="IPR045596">
    <property type="entry name" value="DUF6459"/>
</dbReference>
<keyword evidence="2" id="KW-1185">Reference proteome</keyword>
<dbReference type="OrthoDB" id="3731420at2"/>
<dbReference type="EMBL" id="BJNY01000015">
    <property type="protein sequence ID" value="GED07069.1"/>
    <property type="molecule type" value="Genomic_DNA"/>
</dbReference>
<organism evidence="1 2">
    <name type="scientific">Glutamicibacter uratoxydans</name>
    <name type="common">Arthrobacter uratoxydans</name>
    <dbReference type="NCBI Taxonomy" id="43667"/>
    <lineage>
        <taxon>Bacteria</taxon>
        <taxon>Bacillati</taxon>
        <taxon>Actinomycetota</taxon>
        <taxon>Actinomycetes</taxon>
        <taxon>Micrococcales</taxon>
        <taxon>Micrococcaceae</taxon>
        <taxon>Glutamicibacter</taxon>
    </lineage>
</organism>
<protein>
    <submittedName>
        <fullName evidence="1">Uncharacterized protein</fullName>
    </submittedName>
</protein>
<dbReference type="AlphaFoldDB" id="A0A4Y4DP18"/>
<proteinExistence type="predicted"/>
<sequence>MSIDTSYQDLIHAELAEVQPQAEQPEARSSRCHNRFVQGRNDVPSPDCIAFSMDHIFHRCATSDPEKVCIIRLSHAVSRAVFEIIAGYRSVSQLSFIMTAECISKLRNQALIETDGYKIDPEPGTSHGRVQSMRLHSTLGGAWECTVILGFKYRVRAVALRIEPWHGRWQVTGLEML</sequence>
<gene>
    <name evidence="1" type="ORF">AUR04nite_26010</name>
</gene>
<evidence type="ECO:0000313" key="1">
    <source>
        <dbReference type="EMBL" id="GED07069.1"/>
    </source>
</evidence>
<dbReference type="Pfam" id="PF20060">
    <property type="entry name" value="DUF6459"/>
    <property type="match status" value="1"/>
</dbReference>
<reference evidence="1 2" key="1">
    <citation type="submission" date="2019-06" db="EMBL/GenBank/DDBJ databases">
        <title>Whole genome shotgun sequence of Glutamicibacter uratoxydans NBRC 15515.</title>
        <authorList>
            <person name="Hosoyama A."/>
            <person name="Uohara A."/>
            <person name="Ohji S."/>
            <person name="Ichikawa N."/>
        </authorList>
    </citation>
    <scope>NUCLEOTIDE SEQUENCE [LARGE SCALE GENOMIC DNA]</scope>
    <source>
        <strain evidence="1 2">NBRC 15515</strain>
    </source>
</reference>
<accession>A0A4Y4DP18</accession>
<name>A0A4Y4DP18_GLUUR</name>
<evidence type="ECO:0000313" key="2">
    <source>
        <dbReference type="Proteomes" id="UP000316612"/>
    </source>
</evidence>
<comment type="caution">
    <text evidence="1">The sequence shown here is derived from an EMBL/GenBank/DDBJ whole genome shotgun (WGS) entry which is preliminary data.</text>
</comment>